<dbReference type="PANTHER" id="PTHR10173">
    <property type="entry name" value="METHIONINE SULFOXIDE REDUCTASE"/>
    <property type="match status" value="1"/>
</dbReference>
<comment type="caution">
    <text evidence="5">The sequence shown here is derived from an EMBL/GenBank/DDBJ whole genome shotgun (WGS) entry which is preliminary data.</text>
</comment>
<protein>
    <recommendedName>
        <fullName evidence="1">peptide-methionine (R)-S-oxide reductase</fullName>
        <ecNumber evidence="1">1.8.4.12</ecNumber>
    </recommendedName>
</protein>
<evidence type="ECO:0000256" key="1">
    <source>
        <dbReference type="ARBA" id="ARBA00012499"/>
    </source>
</evidence>
<dbReference type="SUPFAM" id="SSF51316">
    <property type="entry name" value="Mss4-like"/>
    <property type="match status" value="1"/>
</dbReference>
<dbReference type="AlphaFoldDB" id="A0A0G1PTS6"/>
<organism evidence="5 6">
    <name type="scientific">Candidatus Woesebacteria bacterium GW2011_GWB1_45_5</name>
    <dbReference type="NCBI Taxonomy" id="1618581"/>
    <lineage>
        <taxon>Bacteria</taxon>
        <taxon>Candidatus Woeseibacteriota</taxon>
    </lineage>
</organism>
<evidence type="ECO:0000313" key="5">
    <source>
        <dbReference type="EMBL" id="KKU08878.1"/>
    </source>
</evidence>
<evidence type="ECO:0000313" key="6">
    <source>
        <dbReference type="Proteomes" id="UP000034329"/>
    </source>
</evidence>
<dbReference type="Gene3D" id="2.170.150.20">
    <property type="entry name" value="Peptide methionine sulfoxide reductase"/>
    <property type="match status" value="1"/>
</dbReference>
<keyword evidence="2" id="KW-0560">Oxidoreductase</keyword>
<proteinExistence type="predicted"/>
<dbReference type="EC" id="1.8.4.12" evidence="1"/>
<dbReference type="PANTHER" id="PTHR10173:SF52">
    <property type="entry name" value="METHIONINE-R-SULFOXIDE REDUCTASE B1"/>
    <property type="match status" value="1"/>
</dbReference>
<dbReference type="GO" id="GO:0006979">
    <property type="term" value="P:response to oxidative stress"/>
    <property type="evidence" value="ECO:0007669"/>
    <property type="project" value="InterPro"/>
</dbReference>
<evidence type="ECO:0000256" key="3">
    <source>
        <dbReference type="ARBA" id="ARBA00048488"/>
    </source>
</evidence>
<comment type="catalytic activity">
    <reaction evidence="3">
        <text>L-methionyl-[protein] + [thioredoxin]-disulfide + H2O = L-methionyl-(R)-S-oxide-[protein] + [thioredoxin]-dithiol</text>
        <dbReference type="Rhea" id="RHEA:24164"/>
        <dbReference type="Rhea" id="RHEA-COMP:10698"/>
        <dbReference type="Rhea" id="RHEA-COMP:10700"/>
        <dbReference type="Rhea" id="RHEA-COMP:12313"/>
        <dbReference type="Rhea" id="RHEA-COMP:12314"/>
        <dbReference type="ChEBI" id="CHEBI:15377"/>
        <dbReference type="ChEBI" id="CHEBI:16044"/>
        <dbReference type="ChEBI" id="CHEBI:29950"/>
        <dbReference type="ChEBI" id="CHEBI:45764"/>
        <dbReference type="ChEBI" id="CHEBI:50058"/>
        <dbReference type="EC" id="1.8.4.12"/>
    </reaction>
</comment>
<gene>
    <name evidence="5" type="ORF">UX13_C0055G0003</name>
</gene>
<dbReference type="GO" id="GO:0030091">
    <property type="term" value="P:protein repair"/>
    <property type="evidence" value="ECO:0007669"/>
    <property type="project" value="InterPro"/>
</dbReference>
<dbReference type="PROSITE" id="PS51790">
    <property type="entry name" value="MSRB"/>
    <property type="match status" value="1"/>
</dbReference>
<evidence type="ECO:0000256" key="2">
    <source>
        <dbReference type="ARBA" id="ARBA00023002"/>
    </source>
</evidence>
<accession>A0A0G1PTS6</accession>
<evidence type="ECO:0000259" key="4">
    <source>
        <dbReference type="PROSITE" id="PS51790"/>
    </source>
</evidence>
<reference evidence="5 6" key="1">
    <citation type="journal article" date="2015" name="Nature">
        <title>rRNA introns, odd ribosomes, and small enigmatic genomes across a large radiation of phyla.</title>
        <authorList>
            <person name="Brown C.T."/>
            <person name="Hug L.A."/>
            <person name="Thomas B.C."/>
            <person name="Sharon I."/>
            <person name="Castelle C.J."/>
            <person name="Singh A."/>
            <person name="Wilkins M.J."/>
            <person name="Williams K.H."/>
            <person name="Banfield J.F."/>
        </authorList>
    </citation>
    <scope>NUCLEOTIDE SEQUENCE [LARGE SCALE GENOMIC DNA]</scope>
</reference>
<dbReference type="InterPro" id="IPR002579">
    <property type="entry name" value="Met_Sox_Rdtase_MsrB_dom"/>
</dbReference>
<dbReference type="GO" id="GO:0033743">
    <property type="term" value="F:peptide-methionine (R)-S-oxide reductase activity"/>
    <property type="evidence" value="ECO:0007669"/>
    <property type="project" value="UniProtKB-EC"/>
</dbReference>
<dbReference type="Pfam" id="PF01641">
    <property type="entry name" value="SelR"/>
    <property type="match status" value="1"/>
</dbReference>
<dbReference type="InterPro" id="IPR028427">
    <property type="entry name" value="Met_Sox_Rdtase_MsrB"/>
</dbReference>
<dbReference type="EMBL" id="LCLA01000055">
    <property type="protein sequence ID" value="KKU08878.1"/>
    <property type="molecule type" value="Genomic_DNA"/>
</dbReference>
<name>A0A0G1PTS6_9BACT</name>
<dbReference type="Proteomes" id="UP000034329">
    <property type="component" value="Unassembled WGS sequence"/>
</dbReference>
<sequence length="88" mass="9896">MYVCVACGQPLFSSDTKFESDTGWPSFYDVATKGNVEVREDRRFGMVRTEVSCKNCGSHLGHVFEDGTKPTGFRYCINSVSLDFKPKK</sequence>
<dbReference type="InterPro" id="IPR011057">
    <property type="entry name" value="Mss4-like_sf"/>
</dbReference>
<dbReference type="PATRIC" id="fig|1618581.3.peg.772"/>
<dbReference type="GO" id="GO:0005737">
    <property type="term" value="C:cytoplasm"/>
    <property type="evidence" value="ECO:0007669"/>
    <property type="project" value="TreeGrafter"/>
</dbReference>
<dbReference type="NCBIfam" id="TIGR00357">
    <property type="entry name" value="peptide-methionine (R)-S-oxide reductase MsrB"/>
    <property type="match status" value="1"/>
</dbReference>
<feature type="domain" description="MsrB" evidence="4">
    <location>
        <begin position="1"/>
        <end position="87"/>
    </location>
</feature>